<dbReference type="NCBIfam" id="TIGR00251">
    <property type="entry name" value="DUF167 family protein"/>
    <property type="match status" value="1"/>
</dbReference>
<proteinExistence type="inferred from homology"/>
<dbReference type="EMBL" id="CP158487">
    <property type="protein sequence ID" value="XDN89755.1"/>
    <property type="molecule type" value="Genomic_DNA"/>
</dbReference>
<dbReference type="SUPFAM" id="SSF69786">
    <property type="entry name" value="YggU-like"/>
    <property type="match status" value="1"/>
</dbReference>
<accession>A0AB39JE38</accession>
<sequence>MVTSGVKNARRMTLAAERVCWIDKIIMKISVHLKPNSRHREEVVPNDDGSLTIYTKAPAIEGRANLAAGKLLAKYFGVAPSRVKLARGASSKYKIFEID</sequence>
<evidence type="ECO:0000256" key="1">
    <source>
        <dbReference type="ARBA" id="ARBA00010364"/>
    </source>
</evidence>
<name>A0AB39JE38_9BACT</name>
<dbReference type="InterPro" id="IPR003746">
    <property type="entry name" value="DUF167"/>
</dbReference>
<organism evidence="2">
    <name type="scientific">Candidatus Nanosynbacter sp. TM7-074</name>
    <dbReference type="NCBI Taxonomy" id="3158573"/>
    <lineage>
        <taxon>Bacteria</taxon>
        <taxon>Candidatus Saccharimonadota</taxon>
        <taxon>Candidatus Saccharimonadia</taxon>
        <taxon>Candidatus Nanosynbacterales</taxon>
        <taxon>Candidatus Nanosynbacteraceae</taxon>
        <taxon>Candidatus Nanosynbacter</taxon>
    </lineage>
</organism>
<dbReference type="Pfam" id="PF02594">
    <property type="entry name" value="DUF167"/>
    <property type="match status" value="1"/>
</dbReference>
<dbReference type="InterPro" id="IPR036591">
    <property type="entry name" value="YggU-like_sf"/>
</dbReference>
<comment type="similarity">
    <text evidence="1">Belongs to the UPF0235 family.</text>
</comment>
<dbReference type="SMART" id="SM01152">
    <property type="entry name" value="DUF167"/>
    <property type="match status" value="1"/>
</dbReference>
<reference evidence="2" key="1">
    <citation type="submission" date="2024-06" db="EMBL/GenBank/DDBJ databases">
        <authorList>
            <person name="Atkinson C."/>
            <person name="McLean J."/>
            <person name="Gallagher L."/>
            <person name="Bor B."/>
            <person name="Mougous J."/>
        </authorList>
    </citation>
    <scope>NUCLEOTIDE SEQUENCE</scope>
    <source>
        <strain evidence="2">TM7-074</strain>
    </source>
</reference>
<evidence type="ECO:0000313" key="2">
    <source>
        <dbReference type="EMBL" id="XDN89755.1"/>
    </source>
</evidence>
<dbReference type="AlphaFoldDB" id="A0AB39JE38"/>
<gene>
    <name evidence="2" type="ORF">TM074_03580</name>
</gene>
<dbReference type="Gene3D" id="3.30.1200.10">
    <property type="entry name" value="YggU-like"/>
    <property type="match status" value="1"/>
</dbReference>
<dbReference type="RefSeq" id="WP_369000324.1">
    <property type="nucleotide sequence ID" value="NZ_CP158487.1"/>
</dbReference>
<protein>
    <submittedName>
        <fullName evidence="2">DUF167 domain-containing protein</fullName>
    </submittedName>
</protein>